<accession>M6VID5</accession>
<gene>
    <name evidence="1" type="ORF">LEP1GSC161_0181</name>
</gene>
<sequence>MGKFFKKENPFEEKKIKKLFTKIVALDGKNMSLLIDLFSIA</sequence>
<reference evidence="1 2" key="1">
    <citation type="submission" date="2013-01" db="EMBL/GenBank/DDBJ databases">
        <authorList>
            <person name="Harkins D.M."/>
            <person name="Durkin A.S."/>
            <person name="Brinkac L.M."/>
            <person name="Haft D.H."/>
            <person name="Selengut J.D."/>
            <person name="Sanka R."/>
            <person name="DePew J."/>
            <person name="Purushe J."/>
            <person name="Matthias M.A."/>
            <person name="Vinetz J.M."/>
            <person name="Sutton G.G."/>
            <person name="Nierman W.C."/>
            <person name="Fouts D.E."/>
        </authorList>
    </citation>
    <scope>NUCLEOTIDE SEQUENCE [LARGE SCALE GENOMIC DNA]</scope>
    <source>
        <strain evidence="1 2">CBC1416</strain>
    </source>
</reference>
<evidence type="ECO:0000313" key="2">
    <source>
        <dbReference type="Proteomes" id="UP000012149"/>
    </source>
</evidence>
<name>M6VID5_9LEPT</name>
<comment type="caution">
    <text evidence="1">The sequence shown here is derived from an EMBL/GenBank/DDBJ whole genome shotgun (WGS) entry which is preliminary data.</text>
</comment>
<organism evidence="1 2">
    <name type="scientific">Leptospira santarosai str. CBC1416</name>
    <dbReference type="NCBI Taxonomy" id="1193059"/>
    <lineage>
        <taxon>Bacteria</taxon>
        <taxon>Pseudomonadati</taxon>
        <taxon>Spirochaetota</taxon>
        <taxon>Spirochaetia</taxon>
        <taxon>Leptospirales</taxon>
        <taxon>Leptospiraceae</taxon>
        <taxon>Leptospira</taxon>
    </lineage>
</organism>
<dbReference type="EMBL" id="AKWE02000165">
    <property type="protein sequence ID" value="EMO56590.1"/>
    <property type="molecule type" value="Genomic_DNA"/>
</dbReference>
<proteinExistence type="predicted"/>
<protein>
    <submittedName>
        <fullName evidence="1">Uncharacterized protein</fullName>
    </submittedName>
</protein>
<dbReference type="Proteomes" id="UP000012149">
    <property type="component" value="Unassembled WGS sequence"/>
</dbReference>
<dbReference type="AlphaFoldDB" id="M6VID5"/>
<evidence type="ECO:0000313" key="1">
    <source>
        <dbReference type="EMBL" id="EMO56590.1"/>
    </source>
</evidence>